<organism evidence="1 2">
    <name type="scientific">Alkalicoccobacillus plakortidis</name>
    <dbReference type="NCBI Taxonomy" id="444060"/>
    <lineage>
        <taxon>Bacteria</taxon>
        <taxon>Bacillati</taxon>
        <taxon>Bacillota</taxon>
        <taxon>Bacilli</taxon>
        <taxon>Bacillales</taxon>
        <taxon>Bacillaceae</taxon>
        <taxon>Alkalicoccobacillus</taxon>
    </lineage>
</organism>
<keyword evidence="2" id="KW-1185">Reference proteome</keyword>
<dbReference type="EMBL" id="JAMQJY010000001">
    <property type="protein sequence ID" value="MCM2674935.1"/>
    <property type="molecule type" value="Genomic_DNA"/>
</dbReference>
<accession>A0ABT0XGV6</accession>
<comment type="caution">
    <text evidence="1">The sequence shown here is derived from an EMBL/GenBank/DDBJ whole genome shotgun (WGS) entry which is preliminary data.</text>
</comment>
<reference evidence="1" key="1">
    <citation type="submission" date="2022-06" db="EMBL/GenBank/DDBJ databases">
        <title>Alkalicoccobacillus porphyridii sp. nov., isolated from a marine red alga, Porphyridium purpureum and reclassification of Shouchella plakortidis and Shouchella gibsonii as Alkalicoccobacillus plakortidis comb. nov. and Alkalicoccobacillus gibsonii comb. nov.</title>
        <authorList>
            <person name="Kim K.H."/>
            <person name="Lee J.K."/>
            <person name="Han D.M."/>
            <person name="Baek J.H."/>
            <person name="Jeon C.O."/>
        </authorList>
    </citation>
    <scope>NUCLEOTIDE SEQUENCE</scope>
    <source>
        <strain evidence="1">DSM 19153</strain>
    </source>
</reference>
<protein>
    <submittedName>
        <fullName evidence="1">Cupin</fullName>
    </submittedName>
</protein>
<name>A0ABT0XGV6_9BACI</name>
<dbReference type="InterPro" id="IPR014710">
    <property type="entry name" value="RmlC-like_jellyroll"/>
</dbReference>
<dbReference type="InterPro" id="IPR011051">
    <property type="entry name" value="RmlC_Cupin_sf"/>
</dbReference>
<sequence>MEVFRFGPETGKPIRQFESQALMSKICHTTSETRMSCVHLDTDGLIGFHEAKVPQLMLVVSGNATVSTADKTDEVGVGDAVFWKEGEHHQTTSTIGMTALIIESETLNPNLLRK</sequence>
<proteinExistence type="predicted"/>
<dbReference type="Gene3D" id="2.60.120.10">
    <property type="entry name" value="Jelly Rolls"/>
    <property type="match status" value="1"/>
</dbReference>
<evidence type="ECO:0000313" key="2">
    <source>
        <dbReference type="Proteomes" id="UP001203665"/>
    </source>
</evidence>
<dbReference type="RefSeq" id="WP_251605082.1">
    <property type="nucleotide sequence ID" value="NZ_JAMQJY010000001.1"/>
</dbReference>
<evidence type="ECO:0000313" key="1">
    <source>
        <dbReference type="EMBL" id="MCM2674935.1"/>
    </source>
</evidence>
<gene>
    <name evidence="1" type="ORF">NDM98_05110</name>
</gene>
<dbReference type="Proteomes" id="UP001203665">
    <property type="component" value="Unassembled WGS sequence"/>
</dbReference>
<dbReference type="SUPFAM" id="SSF51182">
    <property type="entry name" value="RmlC-like cupins"/>
    <property type="match status" value="1"/>
</dbReference>